<dbReference type="Pfam" id="PF07040">
    <property type="entry name" value="DUF1326"/>
    <property type="match status" value="1"/>
</dbReference>
<reference evidence="2" key="1">
    <citation type="submission" date="2015-10" db="EMBL/GenBank/DDBJ databases">
        <title>Niche specialization of a soil ammonia-oxidizing archaeon, Candidatus Nitrosocosmicus oleophilus.</title>
        <authorList>
            <person name="Jung M.-Y."/>
            <person name="Rhee S.-K."/>
        </authorList>
    </citation>
    <scope>NUCLEOTIDE SEQUENCE [LARGE SCALE GENOMIC DNA]</scope>
    <source>
        <strain evidence="2">MY3</strain>
    </source>
</reference>
<dbReference type="InterPro" id="IPR009758">
    <property type="entry name" value="DUF1326"/>
</dbReference>
<organism evidence="1 2">
    <name type="scientific">Candidatus Nitrosocosmicus oleophilus</name>
    <dbReference type="NCBI Taxonomy" id="1353260"/>
    <lineage>
        <taxon>Archaea</taxon>
        <taxon>Nitrososphaerota</taxon>
        <taxon>Nitrososphaeria</taxon>
        <taxon>Nitrososphaerales</taxon>
        <taxon>Nitrososphaeraceae</taxon>
        <taxon>Candidatus Nitrosocosmicus</taxon>
    </lineage>
</organism>
<evidence type="ECO:0000313" key="1">
    <source>
        <dbReference type="EMBL" id="ALI34436.1"/>
    </source>
</evidence>
<dbReference type="KEGG" id="taa:NMY3_00222"/>
<dbReference type="OrthoDB" id="6311at2157"/>
<evidence type="ECO:0000313" key="2">
    <source>
        <dbReference type="Proteomes" id="UP000058925"/>
    </source>
</evidence>
<dbReference type="Proteomes" id="UP000058925">
    <property type="component" value="Chromosome"/>
</dbReference>
<dbReference type="AlphaFoldDB" id="A0A654LVF4"/>
<dbReference type="GeneID" id="60420425"/>
<dbReference type="EMBL" id="CP012850">
    <property type="protein sequence ID" value="ALI34436.1"/>
    <property type="molecule type" value="Genomic_DNA"/>
</dbReference>
<proteinExistence type="predicted"/>
<accession>A0A654LVF4</accession>
<sequence length="206" mass="22716">MTATNIKWKMEGDYFEGCNCDSICPCIFKGDPDEGHCDVTVAWHIQNGTFDDKVSLDGINVVALFHAPGNMFTGPKWTAALYIDEKATKEQTDSLVTIYSGQAGGFFAAATNLIEKMLGIKSVPIEFGVEGRRRWLQIKDLLELQIQGTEGADPNREALVTNPSFSAAPGSDLVISKSSNYSYNDYGMKWDNSGKNGFYCKFKYSS</sequence>
<gene>
    <name evidence="1" type="ORF">NMY3_00222</name>
</gene>
<protein>
    <recommendedName>
        <fullName evidence="3">DUF1326 domain-containing protein</fullName>
    </recommendedName>
</protein>
<dbReference type="RefSeq" id="WP_196817098.1">
    <property type="nucleotide sequence ID" value="NZ_CP012850.1"/>
</dbReference>
<name>A0A654LVF4_9ARCH</name>
<evidence type="ECO:0008006" key="3">
    <source>
        <dbReference type="Google" id="ProtNLM"/>
    </source>
</evidence>
<keyword evidence="2" id="KW-1185">Reference proteome</keyword>